<dbReference type="InterPro" id="IPR029062">
    <property type="entry name" value="Class_I_gatase-like"/>
</dbReference>
<dbReference type="SUPFAM" id="SSF52317">
    <property type="entry name" value="Class I glutamine amidotransferase-like"/>
    <property type="match status" value="1"/>
</dbReference>
<sequence length="88" mass="9527">MAAVRPLIGVVGDFDPRNATHRFTNTALDIAGVEFVWVATDDVEHGSAERLAPYNGLWISPGSPYRNMEGALSAVRYARERGVPLVGT</sequence>
<dbReference type="EMBL" id="VBAN01000242">
    <property type="protein sequence ID" value="TMI80708.1"/>
    <property type="molecule type" value="Genomic_DNA"/>
</dbReference>
<organism evidence="1 2">
    <name type="scientific">Candidatus Segetimicrobium genomatis</name>
    <dbReference type="NCBI Taxonomy" id="2569760"/>
    <lineage>
        <taxon>Bacteria</taxon>
        <taxon>Bacillati</taxon>
        <taxon>Candidatus Sysuimicrobiota</taxon>
        <taxon>Candidatus Sysuimicrobiia</taxon>
        <taxon>Candidatus Sysuimicrobiales</taxon>
        <taxon>Candidatus Segetimicrobiaceae</taxon>
        <taxon>Candidatus Segetimicrobium</taxon>
    </lineage>
</organism>
<accession>A0A537JAX9</accession>
<dbReference type="AlphaFoldDB" id="A0A537JAX9"/>
<gene>
    <name evidence="1" type="ORF">E6H03_07850</name>
</gene>
<evidence type="ECO:0000313" key="2">
    <source>
        <dbReference type="Proteomes" id="UP000318093"/>
    </source>
</evidence>
<protein>
    <submittedName>
        <fullName evidence="1">Uncharacterized protein</fullName>
    </submittedName>
</protein>
<dbReference type="Proteomes" id="UP000318093">
    <property type="component" value="Unassembled WGS sequence"/>
</dbReference>
<proteinExistence type="predicted"/>
<comment type="caution">
    <text evidence="1">The sequence shown here is derived from an EMBL/GenBank/DDBJ whole genome shotgun (WGS) entry which is preliminary data.</text>
</comment>
<evidence type="ECO:0000313" key="1">
    <source>
        <dbReference type="EMBL" id="TMI80708.1"/>
    </source>
</evidence>
<reference evidence="1 2" key="1">
    <citation type="journal article" date="2019" name="Nat. Microbiol.">
        <title>Mediterranean grassland soil C-N compound turnover is dependent on rainfall and depth, and is mediated by genomically divergent microorganisms.</title>
        <authorList>
            <person name="Diamond S."/>
            <person name="Andeer P.F."/>
            <person name="Li Z."/>
            <person name="Crits-Christoph A."/>
            <person name="Burstein D."/>
            <person name="Anantharaman K."/>
            <person name="Lane K.R."/>
            <person name="Thomas B.C."/>
            <person name="Pan C."/>
            <person name="Northen T.R."/>
            <person name="Banfield J.F."/>
        </authorList>
    </citation>
    <scope>NUCLEOTIDE SEQUENCE [LARGE SCALE GENOMIC DNA]</scope>
    <source>
        <strain evidence="1">NP_6</strain>
    </source>
</reference>
<dbReference type="Gene3D" id="3.40.50.880">
    <property type="match status" value="1"/>
</dbReference>
<name>A0A537JAX9_9BACT</name>